<dbReference type="Proteomes" id="UP000187074">
    <property type="component" value="Unassembled WGS sequence"/>
</dbReference>
<evidence type="ECO:0000313" key="2">
    <source>
        <dbReference type="Proteomes" id="UP000187074"/>
    </source>
</evidence>
<organism evidence="1 2">
    <name type="scientific">Paenibacillus lautus</name>
    <name type="common">Bacillus lautus</name>
    <dbReference type="NCBI Taxonomy" id="1401"/>
    <lineage>
        <taxon>Bacteria</taxon>
        <taxon>Bacillati</taxon>
        <taxon>Bacillota</taxon>
        <taxon>Bacilli</taxon>
        <taxon>Bacillales</taxon>
        <taxon>Paenibacillaceae</taxon>
        <taxon>Paenibacillus</taxon>
    </lineage>
</organism>
<dbReference type="RefSeq" id="WP_076326637.1">
    <property type="nucleotide sequence ID" value="NZ_MRTF01000027.1"/>
</dbReference>
<name>A0A1R1AFD0_PAELA</name>
<proteinExistence type="predicted"/>
<accession>A0A1R1AFD0</accession>
<reference evidence="1 2" key="1">
    <citation type="submission" date="2016-11" db="EMBL/GenBank/DDBJ databases">
        <title>Paenibacillus species isolates.</title>
        <authorList>
            <person name="Beno S.M."/>
        </authorList>
    </citation>
    <scope>NUCLEOTIDE SEQUENCE [LARGE SCALE GENOMIC DNA]</scope>
    <source>
        <strain evidence="1 2">FSL F4-0100</strain>
    </source>
</reference>
<comment type="caution">
    <text evidence="1">The sequence shown here is derived from an EMBL/GenBank/DDBJ whole genome shotgun (WGS) entry which is preliminary data.</text>
</comment>
<dbReference type="OrthoDB" id="2661274at2"/>
<gene>
    <name evidence="1" type="ORF">BK123_33685</name>
</gene>
<evidence type="ECO:0000313" key="1">
    <source>
        <dbReference type="EMBL" id="OME84203.1"/>
    </source>
</evidence>
<dbReference type="AlphaFoldDB" id="A0A1R1AFD0"/>
<protein>
    <submittedName>
        <fullName evidence="1">Uncharacterized protein</fullName>
    </submittedName>
</protein>
<dbReference type="EMBL" id="MRTF01000027">
    <property type="protein sequence ID" value="OME84203.1"/>
    <property type="molecule type" value="Genomic_DNA"/>
</dbReference>
<sequence>MKVKLDPVDIESKSLSWLCIKPMLLAVRGKDISAKSEMYNQLNEGQKGLYLFYSFHNHTKTLEEFYWFSAYYINELKSWNGIKKGLNYFKDVTLPNLLDDIEILIIERNKLKKTVSPTDLENDKELMNDVKNLYEQYIKYSETSINRMNDWIKANRTEFIETDL</sequence>